<name>A0A532V3L2_UNCL8</name>
<dbReference type="EMBL" id="NJBN01000002">
    <property type="protein sequence ID" value="TKJ41739.1"/>
    <property type="molecule type" value="Genomic_DNA"/>
</dbReference>
<dbReference type="InterPro" id="IPR025662">
    <property type="entry name" value="Sigma_54_int_dom_ATP-bd_1"/>
</dbReference>
<evidence type="ECO:0000256" key="2">
    <source>
        <dbReference type="ARBA" id="ARBA00022840"/>
    </source>
</evidence>
<dbReference type="GO" id="GO:0043565">
    <property type="term" value="F:sequence-specific DNA binding"/>
    <property type="evidence" value="ECO:0007669"/>
    <property type="project" value="InterPro"/>
</dbReference>
<protein>
    <submittedName>
        <fullName evidence="6">Sigma-54-dependent Fis family transcriptional regulator</fullName>
    </submittedName>
</protein>
<dbReference type="InterPro" id="IPR009057">
    <property type="entry name" value="Homeodomain-like_sf"/>
</dbReference>
<dbReference type="Proteomes" id="UP000319619">
    <property type="component" value="Unassembled WGS sequence"/>
</dbReference>
<dbReference type="CDD" id="cd00009">
    <property type="entry name" value="AAA"/>
    <property type="match status" value="1"/>
</dbReference>
<sequence length="370" mass="41653">MAVTKNNFFGLVGETPQIQQLKSVVQQVAPTDITVLVTGESGTGKELIANAIHSLSSRRDKSLITVNCGAIPEGIFESEVFGHVRGAFTSADRTRKGYFETAHGSSIFLDEIGEMPLEAQAKVLRVLEMGEFMKVGSSHNEKVDVRVIAATNKDLSEAVSTGRFRQDLFFRLKAVNIYLPPLRNRKDDIPLLVEHFLADTCQRNDIPCPHITPEAMNLLKNAYWEGNVRELKHFLDSLVILERGRTLDEHIVGGYLRQNERRTPHLPVHVPKGSPELDRELLVSLLLDLKRDIGDIKNHLQIAGSANLPATWMPGREIIQTEPQVTLEEMEKEQIHKSLQEVRGNRRKAAEILGISERTLYRKLKEYNIS</sequence>
<organism evidence="6 7">
    <name type="scientific">candidate division LCP-89 bacterium B3_LCP</name>
    <dbReference type="NCBI Taxonomy" id="2012998"/>
    <lineage>
        <taxon>Bacteria</taxon>
        <taxon>Pseudomonadati</taxon>
        <taxon>Bacteria division LCP-89</taxon>
    </lineage>
</organism>
<evidence type="ECO:0000313" key="7">
    <source>
        <dbReference type="Proteomes" id="UP000319619"/>
    </source>
</evidence>
<reference evidence="6 7" key="1">
    <citation type="submission" date="2017-06" db="EMBL/GenBank/DDBJ databases">
        <title>Novel microbial phyla capable of carbon fixation and sulfur reduction in deep-sea sediments.</title>
        <authorList>
            <person name="Huang J."/>
            <person name="Baker B."/>
            <person name="Wang Y."/>
        </authorList>
    </citation>
    <scope>NUCLEOTIDE SEQUENCE [LARGE SCALE GENOMIC DNA]</scope>
    <source>
        <strain evidence="6">B3_LCP</strain>
    </source>
</reference>
<dbReference type="SUPFAM" id="SSF46689">
    <property type="entry name" value="Homeodomain-like"/>
    <property type="match status" value="1"/>
</dbReference>
<keyword evidence="1" id="KW-0547">Nucleotide-binding</keyword>
<dbReference type="InterPro" id="IPR027417">
    <property type="entry name" value="P-loop_NTPase"/>
</dbReference>
<evidence type="ECO:0000259" key="5">
    <source>
        <dbReference type="PROSITE" id="PS50045"/>
    </source>
</evidence>
<accession>A0A532V3L2</accession>
<dbReference type="Gene3D" id="1.10.10.60">
    <property type="entry name" value="Homeodomain-like"/>
    <property type="match status" value="1"/>
</dbReference>
<dbReference type="PROSITE" id="PS50045">
    <property type="entry name" value="SIGMA54_INTERACT_4"/>
    <property type="match status" value="1"/>
</dbReference>
<dbReference type="AlphaFoldDB" id="A0A532V3L2"/>
<dbReference type="Pfam" id="PF25601">
    <property type="entry name" value="AAA_lid_14"/>
    <property type="match status" value="1"/>
</dbReference>
<dbReference type="PROSITE" id="PS00675">
    <property type="entry name" value="SIGMA54_INTERACT_1"/>
    <property type="match status" value="1"/>
</dbReference>
<evidence type="ECO:0000256" key="3">
    <source>
        <dbReference type="ARBA" id="ARBA00023015"/>
    </source>
</evidence>
<dbReference type="InterPro" id="IPR002197">
    <property type="entry name" value="HTH_Fis"/>
</dbReference>
<dbReference type="SMART" id="SM00382">
    <property type="entry name" value="AAA"/>
    <property type="match status" value="1"/>
</dbReference>
<dbReference type="Pfam" id="PF02954">
    <property type="entry name" value="HTH_8"/>
    <property type="match status" value="1"/>
</dbReference>
<dbReference type="FunFam" id="3.40.50.300:FF:000006">
    <property type="entry name" value="DNA-binding transcriptional regulator NtrC"/>
    <property type="match status" value="1"/>
</dbReference>
<dbReference type="Pfam" id="PF00158">
    <property type="entry name" value="Sigma54_activat"/>
    <property type="match status" value="1"/>
</dbReference>
<dbReference type="InterPro" id="IPR003593">
    <property type="entry name" value="AAA+_ATPase"/>
</dbReference>
<comment type="caution">
    <text evidence="6">The sequence shown here is derived from an EMBL/GenBank/DDBJ whole genome shotgun (WGS) entry which is preliminary data.</text>
</comment>
<evidence type="ECO:0000313" key="6">
    <source>
        <dbReference type="EMBL" id="TKJ41739.1"/>
    </source>
</evidence>
<feature type="domain" description="Sigma-54 factor interaction" evidence="5">
    <location>
        <begin position="11"/>
        <end position="240"/>
    </location>
</feature>
<dbReference type="Gene3D" id="3.40.50.300">
    <property type="entry name" value="P-loop containing nucleotide triphosphate hydrolases"/>
    <property type="match status" value="1"/>
</dbReference>
<dbReference type="GO" id="GO:0006355">
    <property type="term" value="P:regulation of DNA-templated transcription"/>
    <property type="evidence" value="ECO:0007669"/>
    <property type="project" value="InterPro"/>
</dbReference>
<evidence type="ECO:0000256" key="1">
    <source>
        <dbReference type="ARBA" id="ARBA00022741"/>
    </source>
</evidence>
<dbReference type="InterPro" id="IPR058031">
    <property type="entry name" value="AAA_lid_NorR"/>
</dbReference>
<dbReference type="Gene3D" id="1.10.8.60">
    <property type="match status" value="1"/>
</dbReference>
<evidence type="ECO:0000256" key="4">
    <source>
        <dbReference type="ARBA" id="ARBA00023163"/>
    </source>
</evidence>
<dbReference type="PRINTS" id="PR01590">
    <property type="entry name" value="HTHFIS"/>
</dbReference>
<proteinExistence type="predicted"/>
<dbReference type="SUPFAM" id="SSF52540">
    <property type="entry name" value="P-loop containing nucleoside triphosphate hydrolases"/>
    <property type="match status" value="1"/>
</dbReference>
<dbReference type="GO" id="GO:0005524">
    <property type="term" value="F:ATP binding"/>
    <property type="evidence" value="ECO:0007669"/>
    <property type="project" value="UniProtKB-KW"/>
</dbReference>
<keyword evidence="4" id="KW-0804">Transcription</keyword>
<dbReference type="InterPro" id="IPR002078">
    <property type="entry name" value="Sigma_54_int"/>
</dbReference>
<dbReference type="PANTHER" id="PTHR32071">
    <property type="entry name" value="TRANSCRIPTIONAL REGULATORY PROTEIN"/>
    <property type="match status" value="1"/>
</dbReference>
<gene>
    <name evidence="6" type="ORF">CEE37_03995</name>
</gene>
<keyword evidence="3" id="KW-0805">Transcription regulation</keyword>
<keyword evidence="2" id="KW-0067">ATP-binding</keyword>